<sequence>LLQASVPSGSKSSNDLVDLLFDGASQPASTGGSADPFGGFADFSSAAASASFPSSQGTATSGNGDFGDWSAFSQASPCPNASSGELFSNTAQQPAIDLFSSSQPASGQPPTASNSTDLFDLMGPSQTTMTSSQSMDFSMMSSNGVGMSLPMSRSQPLHSMNTMMPKPNPLYNASTEMAQKNASKTLPSTWSDPSVNISLDNLVPGMQPSKPQQPSLNTMMQQQNMQQPMNVMTQSFAAVNLNSQPNMMPVRPQTSPLMGGPVPVGMGMPSVMSGMMGMTSMGPTPMMNQGMMGMNMNMGVPATGMGLTGTIGMGVPNISMTSLMPGTVQLKQDAFPNFANFSK</sequence>
<organism evidence="2 3">
    <name type="scientific">Syrrhaptes paradoxus</name>
    <name type="common">Pallas's sandgrouse</name>
    <dbReference type="NCBI Taxonomy" id="302527"/>
    <lineage>
        <taxon>Eukaryota</taxon>
        <taxon>Metazoa</taxon>
        <taxon>Chordata</taxon>
        <taxon>Craniata</taxon>
        <taxon>Vertebrata</taxon>
        <taxon>Euteleostomi</taxon>
        <taxon>Archelosauria</taxon>
        <taxon>Archosauria</taxon>
        <taxon>Dinosauria</taxon>
        <taxon>Saurischia</taxon>
        <taxon>Theropoda</taxon>
        <taxon>Coelurosauria</taxon>
        <taxon>Aves</taxon>
        <taxon>Neognathae</taxon>
        <taxon>Neoaves</taxon>
        <taxon>Columbimorphae</taxon>
        <taxon>Pterocliformes</taxon>
        <taxon>Pteroclidae</taxon>
        <taxon>Syrrhaptes</taxon>
    </lineage>
</organism>
<feature type="non-terminal residue" evidence="2">
    <location>
        <position position="343"/>
    </location>
</feature>
<proteinExistence type="predicted"/>
<evidence type="ECO:0000313" key="2">
    <source>
        <dbReference type="EMBL" id="NXT22084.1"/>
    </source>
</evidence>
<feature type="region of interest" description="Disordered" evidence="1">
    <location>
        <begin position="99"/>
        <end position="132"/>
    </location>
</feature>
<feature type="region of interest" description="Disordered" evidence="1">
    <location>
        <begin position="51"/>
        <end position="72"/>
    </location>
</feature>
<dbReference type="EMBL" id="VZTO01010529">
    <property type="protein sequence ID" value="NXT22084.1"/>
    <property type="molecule type" value="Genomic_DNA"/>
</dbReference>
<dbReference type="Proteomes" id="UP000536260">
    <property type="component" value="Unassembled WGS sequence"/>
</dbReference>
<protein>
    <submittedName>
        <fullName evidence="2">EPN4 protein</fullName>
    </submittedName>
</protein>
<accession>A0A7L3ARU8</accession>
<evidence type="ECO:0000256" key="1">
    <source>
        <dbReference type="SAM" id="MobiDB-lite"/>
    </source>
</evidence>
<gene>
    <name evidence="2" type="primary">Clint1</name>
    <name evidence="2" type="ORF">SYRPAR_R13017</name>
</gene>
<evidence type="ECO:0000313" key="3">
    <source>
        <dbReference type="Proteomes" id="UP000536260"/>
    </source>
</evidence>
<feature type="non-terminal residue" evidence="2">
    <location>
        <position position="1"/>
    </location>
</feature>
<comment type="caution">
    <text evidence="2">The sequence shown here is derived from an EMBL/GenBank/DDBJ whole genome shotgun (WGS) entry which is preliminary data.</text>
</comment>
<name>A0A7L3ARU8_9AVES</name>
<feature type="compositionally biased region" description="Polar residues" evidence="1">
    <location>
        <begin position="99"/>
        <end position="117"/>
    </location>
</feature>
<keyword evidence="3" id="KW-1185">Reference proteome</keyword>
<dbReference type="AlphaFoldDB" id="A0A7L3ARU8"/>
<reference evidence="2 3" key="1">
    <citation type="submission" date="2019-09" db="EMBL/GenBank/DDBJ databases">
        <title>Bird 10,000 Genomes (B10K) Project - Family phase.</title>
        <authorList>
            <person name="Zhang G."/>
        </authorList>
    </citation>
    <scope>NUCLEOTIDE SEQUENCE [LARGE SCALE GENOMIC DNA]</scope>
    <source>
        <strain evidence="2">B10K-DU-003-42</strain>
        <tissue evidence="2">Mixed tissue sample</tissue>
    </source>
</reference>